<evidence type="ECO:0000256" key="1">
    <source>
        <dbReference type="SAM" id="MobiDB-lite"/>
    </source>
</evidence>
<sequence>MPLKETQPEKNNSDKLQYQRDGIPPAMQNWLSQSKQAEPWSPAHAQIQTTRTRSAEPPKL</sequence>
<feature type="compositionally biased region" description="Basic and acidic residues" evidence="1">
    <location>
        <begin position="1"/>
        <end position="13"/>
    </location>
</feature>
<organism evidence="2">
    <name type="scientific">Fusarium oxysporum (strain Fo5176)</name>
    <name type="common">Fusarium vascular wilt</name>
    <dbReference type="NCBI Taxonomy" id="660025"/>
    <lineage>
        <taxon>Eukaryota</taxon>
        <taxon>Fungi</taxon>
        <taxon>Dikarya</taxon>
        <taxon>Ascomycota</taxon>
        <taxon>Pezizomycotina</taxon>
        <taxon>Sordariomycetes</taxon>
        <taxon>Hypocreomycetidae</taxon>
        <taxon>Hypocreales</taxon>
        <taxon>Nectriaceae</taxon>
        <taxon>Fusarium</taxon>
        <taxon>Fusarium oxysporum species complex</taxon>
    </lineage>
</organism>
<name>F9FVM3_FUSOF</name>
<dbReference type="OrthoDB" id="10300769at2759"/>
<evidence type="ECO:0000313" key="2">
    <source>
        <dbReference type="EMBL" id="EGU79025.1"/>
    </source>
</evidence>
<reference evidence="2" key="1">
    <citation type="journal article" date="2012" name="Mol. Plant Microbe Interact.">
        <title>A highly conserved effector in Fusarium oxysporum is required for full virulence on Arabidopsis.</title>
        <authorList>
            <person name="Thatcher L.F."/>
            <person name="Gardiner D.M."/>
            <person name="Kazan K."/>
            <person name="Manners J."/>
        </authorList>
    </citation>
    <scope>NUCLEOTIDE SEQUENCE [LARGE SCALE GENOMIC DNA]</scope>
    <source>
        <strain evidence="2">Fo5176</strain>
    </source>
</reference>
<protein>
    <submittedName>
        <fullName evidence="2">Uncharacterized protein</fullName>
    </submittedName>
</protein>
<proteinExistence type="predicted"/>
<comment type="caution">
    <text evidence="2">The sequence shown here is derived from an EMBL/GenBank/DDBJ whole genome shotgun (WGS) entry which is preliminary data.</text>
</comment>
<dbReference type="EMBL" id="AFQF01002717">
    <property type="protein sequence ID" value="EGU79025.1"/>
    <property type="molecule type" value="Genomic_DNA"/>
</dbReference>
<accession>F9FVM3</accession>
<dbReference type="AlphaFoldDB" id="F9FVM3"/>
<gene>
    <name evidence="2" type="ORF">FOXB_10454</name>
</gene>
<feature type="region of interest" description="Disordered" evidence="1">
    <location>
        <begin position="1"/>
        <end position="60"/>
    </location>
</feature>